<evidence type="ECO:0000313" key="2">
    <source>
        <dbReference type="Proteomes" id="UP000694864"/>
    </source>
</evidence>
<protein>
    <submittedName>
        <fullName evidence="3">Uncharacterized protein LOC104753889</fullName>
    </submittedName>
</protein>
<dbReference type="PANTHER" id="PTHR34194:SF18">
    <property type="entry name" value="BNAA02G18490D PROTEIN"/>
    <property type="match status" value="1"/>
</dbReference>
<feature type="region of interest" description="Disordered" evidence="1">
    <location>
        <begin position="401"/>
        <end position="420"/>
    </location>
</feature>
<gene>
    <name evidence="3" type="primary">LOC104753889</name>
</gene>
<name>A0ABM0WPU9_CAMSA</name>
<dbReference type="GeneID" id="104753889"/>
<dbReference type="Proteomes" id="UP000694864">
    <property type="component" value="Chromosome 16"/>
</dbReference>
<organism evidence="2 3">
    <name type="scientific">Camelina sativa</name>
    <name type="common">False flax</name>
    <name type="synonym">Myagrum sativum</name>
    <dbReference type="NCBI Taxonomy" id="90675"/>
    <lineage>
        <taxon>Eukaryota</taxon>
        <taxon>Viridiplantae</taxon>
        <taxon>Streptophyta</taxon>
        <taxon>Embryophyta</taxon>
        <taxon>Tracheophyta</taxon>
        <taxon>Spermatophyta</taxon>
        <taxon>Magnoliopsida</taxon>
        <taxon>eudicotyledons</taxon>
        <taxon>Gunneridae</taxon>
        <taxon>Pentapetalae</taxon>
        <taxon>rosids</taxon>
        <taxon>malvids</taxon>
        <taxon>Brassicales</taxon>
        <taxon>Brassicaceae</taxon>
        <taxon>Camelineae</taxon>
        <taxon>Camelina</taxon>
    </lineage>
</organism>
<dbReference type="PANTHER" id="PTHR34194">
    <property type="entry name" value="F14J8.16 PROTEIN"/>
    <property type="match status" value="1"/>
</dbReference>
<reference evidence="3" key="2">
    <citation type="submission" date="2025-08" db="UniProtKB">
        <authorList>
            <consortium name="RefSeq"/>
        </authorList>
    </citation>
    <scope>IDENTIFICATION</scope>
    <source>
        <tissue evidence="3">Leaf</tissue>
    </source>
</reference>
<reference evidence="2" key="1">
    <citation type="journal article" date="2014" name="Nat. Commun.">
        <title>The emerging biofuel crop Camelina sativa retains a highly undifferentiated hexaploid genome structure.</title>
        <authorList>
            <person name="Kagale S."/>
            <person name="Koh C."/>
            <person name="Nixon J."/>
            <person name="Bollina V."/>
            <person name="Clarke W.E."/>
            <person name="Tuteja R."/>
            <person name="Spillane C."/>
            <person name="Robinson S.J."/>
            <person name="Links M.G."/>
            <person name="Clarke C."/>
            <person name="Higgins E.E."/>
            <person name="Huebert T."/>
            <person name="Sharpe A.G."/>
            <person name="Parkin I.A."/>
        </authorList>
    </citation>
    <scope>NUCLEOTIDE SEQUENCE [LARGE SCALE GENOMIC DNA]</scope>
    <source>
        <strain evidence="2">cv. DH55</strain>
    </source>
</reference>
<sequence>MTRNNTRKSALANTIVNKEIIVIESDTDTDTDEVGAGMLALCGVENSPGDDDTLAKKPVKYDVAKTIVKQEIKMEPDIDEVGGTMLALCVQMDALGNGSLVKTPENSAVAKTILKENIIEIESDTDTDEVGGRMLAPCGAENASPDDVLANNPKTSAVAKTIVTKEIKTEPSIDEAGGRSLALGEVNASGDDTLAKNSAVAKAIVNQEVIEIESDTDAGEVGGRMLALCSAEDASGDDVLARGASPFVKSEVAKTIVKKEIIEIESATDTDTDEVGGRMLALAKDGETNRTNMQIVCADDYDSGLVHDLEYKKYLAHYSEIGNLYMLDDNVRDSSPVRIMYNVDHEVSDRSKSKALIIKKSRAGRKAKFPMVSSVSKRLKIGNGRADQNLISRTVLRTQETQQMKGNARRGRKSSVAKDCVELKPTSYVRDTKQKNGDARRGRKTSLAKKDVILKHTRNDESQTIFRASKRLKTENGRSDHNWTSKSIPVVNTNGTKQTKYADIFHFVIMFSKDLEDGVDPDDLFNSSYSKRLMELLRNPYDEEEYLRLYTEASLKRPLTRSRQLRDGREIEYNVEDQLAPSYLEKYTDFNKIYHRYQKDLPRSLNLLRGFFFYLENIVLEGAFKPWLHEKSLINLCVDARECIDMVGNK</sequence>
<keyword evidence="2" id="KW-1185">Reference proteome</keyword>
<proteinExistence type="predicted"/>
<evidence type="ECO:0000256" key="1">
    <source>
        <dbReference type="SAM" id="MobiDB-lite"/>
    </source>
</evidence>
<accession>A0ABM0WPU9</accession>
<dbReference type="RefSeq" id="XP_010474376.1">
    <property type="nucleotide sequence ID" value="XM_010476074.2"/>
</dbReference>
<evidence type="ECO:0000313" key="3">
    <source>
        <dbReference type="RefSeq" id="XP_010474376.1"/>
    </source>
</evidence>